<proteinExistence type="predicted"/>
<dbReference type="Proteomes" id="UP001567538">
    <property type="component" value="Unassembled WGS sequence"/>
</dbReference>
<organism evidence="1 2">
    <name type="scientific">Salvia divinorum</name>
    <name type="common">Maria pastora</name>
    <name type="synonym">Diviner's sage</name>
    <dbReference type="NCBI Taxonomy" id="28513"/>
    <lineage>
        <taxon>Eukaryota</taxon>
        <taxon>Viridiplantae</taxon>
        <taxon>Streptophyta</taxon>
        <taxon>Embryophyta</taxon>
        <taxon>Tracheophyta</taxon>
        <taxon>Spermatophyta</taxon>
        <taxon>Magnoliopsida</taxon>
        <taxon>eudicotyledons</taxon>
        <taxon>Gunneridae</taxon>
        <taxon>Pentapetalae</taxon>
        <taxon>asterids</taxon>
        <taxon>lamiids</taxon>
        <taxon>Lamiales</taxon>
        <taxon>Lamiaceae</taxon>
        <taxon>Nepetoideae</taxon>
        <taxon>Mentheae</taxon>
        <taxon>Salviinae</taxon>
        <taxon>Salvia</taxon>
        <taxon>Salvia subgen. Calosphace</taxon>
    </lineage>
</organism>
<accession>A0ABD1H0T0</accession>
<gene>
    <name evidence="1" type="ORF">AAHA92_17868</name>
</gene>
<comment type="caution">
    <text evidence="1">The sequence shown here is derived from an EMBL/GenBank/DDBJ whole genome shotgun (WGS) entry which is preliminary data.</text>
</comment>
<protein>
    <submittedName>
        <fullName evidence="1">UDP-glycosyltransferase 91C1-like</fullName>
    </submittedName>
</protein>
<evidence type="ECO:0000313" key="2">
    <source>
        <dbReference type="Proteomes" id="UP001567538"/>
    </source>
</evidence>
<evidence type="ECO:0000313" key="1">
    <source>
        <dbReference type="EMBL" id="KAL1549824.1"/>
    </source>
</evidence>
<name>A0ABD1H0T0_SALDI</name>
<keyword evidence="2" id="KW-1185">Reference proteome</keyword>
<dbReference type="SUPFAM" id="SSF53756">
    <property type="entry name" value="UDP-Glycosyltransferase/glycogen phosphorylase"/>
    <property type="match status" value="1"/>
</dbReference>
<reference evidence="1 2" key="1">
    <citation type="submission" date="2024-06" db="EMBL/GenBank/DDBJ databases">
        <title>A chromosome level genome sequence of Diviner's sage (Salvia divinorum).</title>
        <authorList>
            <person name="Ford S.A."/>
            <person name="Ro D.-K."/>
            <person name="Ness R.W."/>
            <person name="Phillips M.A."/>
        </authorList>
    </citation>
    <scope>NUCLEOTIDE SEQUENCE [LARGE SCALE GENOMIC DNA]</scope>
    <source>
        <strain evidence="1">SAF-2024a</strain>
        <tissue evidence="1">Leaf</tissue>
    </source>
</reference>
<sequence length="92" mass="10526">MQFGHVLVFLPFIIDQPLNARMMVDKGLGVEVERAKDGSFGRDEVAIALTRAIGSHTLRACTQRTTKDIFNNHKLHDLYLDRIVQFFQDSHN</sequence>
<dbReference type="Gene3D" id="3.40.50.2000">
    <property type="entry name" value="Glycogen Phosphorylase B"/>
    <property type="match status" value="1"/>
</dbReference>
<dbReference type="EMBL" id="JBEAFC010000007">
    <property type="protein sequence ID" value="KAL1549824.1"/>
    <property type="molecule type" value="Genomic_DNA"/>
</dbReference>
<dbReference type="AlphaFoldDB" id="A0ABD1H0T0"/>